<reference evidence="3" key="2">
    <citation type="journal article" date="2023" name="IMA Fungus">
        <title>Comparative genomic study of the Penicillium genus elucidates a diverse pangenome and 15 lateral gene transfer events.</title>
        <authorList>
            <person name="Petersen C."/>
            <person name="Sorensen T."/>
            <person name="Nielsen M.R."/>
            <person name="Sondergaard T.E."/>
            <person name="Sorensen J.L."/>
            <person name="Fitzpatrick D.A."/>
            <person name="Frisvad J.C."/>
            <person name="Nielsen K.L."/>
        </authorList>
    </citation>
    <scope>NUCLEOTIDE SEQUENCE</scope>
    <source>
        <strain evidence="3">IBT 30069</strain>
    </source>
</reference>
<evidence type="ECO:0000256" key="2">
    <source>
        <dbReference type="SAM" id="Phobius"/>
    </source>
</evidence>
<dbReference type="OrthoDB" id="10259622at2759"/>
<feature type="compositionally biased region" description="Pro residues" evidence="1">
    <location>
        <begin position="664"/>
        <end position="687"/>
    </location>
</feature>
<feature type="compositionally biased region" description="Basic and acidic residues" evidence="1">
    <location>
        <begin position="36"/>
        <end position="46"/>
    </location>
</feature>
<feature type="region of interest" description="Disordered" evidence="1">
    <location>
        <begin position="256"/>
        <end position="291"/>
    </location>
</feature>
<keyword evidence="2" id="KW-0472">Membrane</keyword>
<gene>
    <name evidence="3" type="ORF">N7456_013447</name>
</gene>
<dbReference type="EMBL" id="JAPQKH010000011">
    <property type="protein sequence ID" value="KAJ5081209.1"/>
    <property type="molecule type" value="Genomic_DNA"/>
</dbReference>
<evidence type="ECO:0000313" key="3">
    <source>
        <dbReference type="EMBL" id="KAJ5081209.1"/>
    </source>
</evidence>
<feature type="region of interest" description="Disordered" evidence="1">
    <location>
        <begin position="806"/>
        <end position="859"/>
    </location>
</feature>
<feature type="region of interest" description="Disordered" evidence="1">
    <location>
        <begin position="1121"/>
        <end position="1141"/>
    </location>
</feature>
<feature type="region of interest" description="Disordered" evidence="1">
    <location>
        <begin position="664"/>
        <end position="691"/>
    </location>
</feature>
<feature type="region of interest" description="Disordered" evidence="1">
    <location>
        <begin position="108"/>
        <end position="129"/>
    </location>
</feature>
<feature type="compositionally biased region" description="Low complexity" evidence="1">
    <location>
        <begin position="1122"/>
        <end position="1134"/>
    </location>
</feature>
<keyword evidence="2" id="KW-1133">Transmembrane helix</keyword>
<feature type="region of interest" description="Disordered" evidence="1">
    <location>
        <begin position="1247"/>
        <end position="1272"/>
    </location>
</feature>
<organism evidence="3 4">
    <name type="scientific">Penicillium angulare</name>
    <dbReference type="NCBI Taxonomy" id="116970"/>
    <lineage>
        <taxon>Eukaryota</taxon>
        <taxon>Fungi</taxon>
        <taxon>Dikarya</taxon>
        <taxon>Ascomycota</taxon>
        <taxon>Pezizomycotina</taxon>
        <taxon>Eurotiomycetes</taxon>
        <taxon>Eurotiomycetidae</taxon>
        <taxon>Eurotiales</taxon>
        <taxon>Aspergillaceae</taxon>
        <taxon>Penicillium</taxon>
    </lineage>
</organism>
<feature type="region of interest" description="Disordered" evidence="1">
    <location>
        <begin position="1045"/>
        <end position="1071"/>
    </location>
</feature>
<feature type="region of interest" description="Disordered" evidence="1">
    <location>
        <begin position="392"/>
        <end position="448"/>
    </location>
</feature>
<comment type="caution">
    <text evidence="3">The sequence shown here is derived from an EMBL/GenBank/DDBJ whole genome shotgun (WGS) entry which is preliminary data.</text>
</comment>
<feature type="region of interest" description="Disordered" evidence="1">
    <location>
        <begin position="165"/>
        <end position="215"/>
    </location>
</feature>
<feature type="compositionally biased region" description="Polar residues" evidence="1">
    <location>
        <begin position="273"/>
        <end position="282"/>
    </location>
</feature>
<feature type="region of interest" description="Disordered" evidence="1">
    <location>
        <begin position="326"/>
        <end position="356"/>
    </location>
</feature>
<feature type="region of interest" description="Disordered" evidence="1">
    <location>
        <begin position="1"/>
        <end position="83"/>
    </location>
</feature>
<feature type="compositionally biased region" description="Low complexity" evidence="1">
    <location>
        <begin position="1046"/>
        <end position="1062"/>
    </location>
</feature>
<keyword evidence="4" id="KW-1185">Reference proteome</keyword>
<evidence type="ECO:0000313" key="4">
    <source>
        <dbReference type="Proteomes" id="UP001149165"/>
    </source>
</evidence>
<protein>
    <submittedName>
        <fullName evidence="3">Uncharacterized protein</fullName>
    </submittedName>
</protein>
<feature type="region of interest" description="Disordered" evidence="1">
    <location>
        <begin position="458"/>
        <end position="477"/>
    </location>
</feature>
<evidence type="ECO:0000256" key="1">
    <source>
        <dbReference type="SAM" id="MobiDB-lite"/>
    </source>
</evidence>
<reference evidence="3" key="1">
    <citation type="submission" date="2022-11" db="EMBL/GenBank/DDBJ databases">
        <authorList>
            <person name="Petersen C."/>
        </authorList>
    </citation>
    <scope>NUCLEOTIDE SEQUENCE</scope>
    <source>
        <strain evidence="3">IBT 30069</strain>
    </source>
</reference>
<sequence length="1358" mass="147269">MASRRLKQPDLQVPVPTFPLSSPISEEISSPSCSSAEEREMERNRPFDFLVKSTRQKIEKSQKDTPRSHSHSHSHGGSSRLSIRSITKRRQAAKPVGLNLVTNFALEDPPKKKKSSSSSSRDETVAPFVDLNDLKQLSKAREQERTAQKGNVNANVNVDCNDASKKRVSRSFQQLQGEEESPASHSKTGESFLDTTSENPFADRPEHGFSPSDRNVMIGLTVPYHETHNRSREIDPNGDQQTPLTPSIIVTPAREEAPWSVDTSSPEGLRPRATSSVYSQPTPRLWSDGADIPPVPAIPQEHSSSKRKDVEGGFLNAHFAAMTRKRRSVSASVVLDTQSPDTERPTSILTDPDNEHDRRLLDRLSVNTEASRPQSQGWWNVLLSPLLGRSNTLSSKKSPSSPGFPPSPSVAPSTLGTNRHWWEKAKESESEKEKEISCFSPDTPETAVTNQWQDKMPSFEQSRSLDDTSAPPPVPDRQAAMSMMFPGNRIQGEAAEYYQACAHELFSKTSYFECHNHVCSLTPASAAGQLGVGAVVTGDRGLVVAEPEAETHIADSQVKDAEIATGSRGLLIDVDSPAEETAMEKETGCAKCTHLRASTGSVDSWASTTVDTVVGDNEKSLPEIPKEHTREPVPEIPIQHDVQQAPQPIQPPVQEPAPVPTAYFPPEPPAPTPAPAPIPAPYVPPEPLPRELEPTPAPYYPPEPPMPAPAPYVPPEPLAQAPPPQIINNYHYGTAPSEIPPQAPVTVERAIPHYIPVYPSNNPFFPPPQDQKQVAEADLATAPPVPQAYSQEPPQEADITKVPAEFQDAPHGSTPQESERSLDHLSPPGNQELHQAPEPISPGFQHAAGGPGSIPLGDVNAPAPTYAQHTRDMPLPQRYDHYPAPGAAIMDPTGAIGPGEAQRRRLEREDAAGRKVGGLWRGRGCFSKGGCFGRPGREGRLRRRWYLGIAALFLIIIVVAIALATTLTKKTDSTPVQSQWVNLTNYPPIQTGIMTIAGTEPQASNSGCIDIPTMWSCALPKGTQQSENSPYNANQPTFRVEIRYRNGTSSNSTESGTYNSTSTKRDVWSANPSAPSIADQTFIGNTTDKNSKPYAGEETPFYLSVLSSVHLSSTNVYRRSASTSNSSTSTNLTTIVPAPTEDSDGTAAAATLYSLPSSQPVRLYNRGESSEHYGFYTYFDKSIFLDSRAPLNNSKFDYASEDQNGGSTKEDAQTRCTWSQTRFLVQIWTNPSKMGYSLLSPGSGSSTATATATATSTSTSSTATSSSSATDYTTPGSFPYPVTITLDRHGGEQAKKRVYCYGIEENGHYNFTESRLQLESLGAGGTLINEYGDEAGYGGIDGGTGGCKCSWINWISTS</sequence>
<feature type="transmembrane region" description="Helical" evidence="2">
    <location>
        <begin position="945"/>
        <end position="967"/>
    </location>
</feature>
<dbReference type="Proteomes" id="UP001149165">
    <property type="component" value="Unassembled WGS sequence"/>
</dbReference>
<feature type="compositionally biased region" description="Basic and acidic residues" evidence="1">
    <location>
        <begin position="420"/>
        <end position="436"/>
    </location>
</feature>
<name>A0A9W9JT37_9EURO</name>
<feature type="compositionally biased region" description="Basic and acidic residues" evidence="1">
    <location>
        <begin position="56"/>
        <end position="67"/>
    </location>
</feature>
<proteinExistence type="predicted"/>
<accession>A0A9W9JT37</accession>
<keyword evidence="2" id="KW-0812">Transmembrane</keyword>
<feature type="compositionally biased region" description="Low complexity" evidence="1">
    <location>
        <begin position="1247"/>
        <end position="1270"/>
    </location>
</feature>
<feature type="compositionally biased region" description="Polar residues" evidence="1">
    <location>
        <begin position="329"/>
        <end position="349"/>
    </location>
</feature>
<feature type="compositionally biased region" description="Low complexity" evidence="1">
    <location>
        <begin position="21"/>
        <end position="35"/>
    </location>
</feature>